<sequence>MTAERTTHHEDNLRALRDAGFPVDTFTADQCAVFAALSAHELELVLDIKARLDAVEPEVQAHAAVAGAALF</sequence>
<dbReference type="NCBIfam" id="NF045560">
    <property type="entry name" value="aroma_sacti_dom"/>
    <property type="match status" value="1"/>
</dbReference>
<gene>
    <name evidence="1" type="ORF">SAMN05216223_106112</name>
</gene>
<evidence type="ECO:0000313" key="2">
    <source>
        <dbReference type="Proteomes" id="UP000236754"/>
    </source>
</evidence>
<protein>
    <submittedName>
        <fullName evidence="1">Uncharacterized protein</fullName>
    </submittedName>
</protein>
<keyword evidence="2" id="KW-1185">Reference proteome</keyword>
<reference evidence="1 2" key="1">
    <citation type="submission" date="2016-10" db="EMBL/GenBank/DDBJ databases">
        <authorList>
            <person name="de Groot N.N."/>
        </authorList>
    </citation>
    <scope>NUCLEOTIDE SEQUENCE [LARGE SCALE GENOMIC DNA]</scope>
    <source>
        <strain evidence="1 2">CGMCC 4.2023</strain>
    </source>
</reference>
<dbReference type="Proteomes" id="UP000236754">
    <property type="component" value="Unassembled WGS sequence"/>
</dbReference>
<dbReference type="AlphaFoldDB" id="A0A1H6B092"/>
<proteinExistence type="predicted"/>
<dbReference type="InterPro" id="IPR054632">
    <property type="entry name" value="Aroma_sacti_dom"/>
</dbReference>
<evidence type="ECO:0000313" key="1">
    <source>
        <dbReference type="EMBL" id="SEG54263.1"/>
    </source>
</evidence>
<dbReference type="EMBL" id="FNVU01000006">
    <property type="protein sequence ID" value="SEG54263.1"/>
    <property type="molecule type" value="Genomic_DNA"/>
</dbReference>
<accession>A0A1H6B092</accession>
<organism evidence="1 2">
    <name type="scientific">Actinacidiphila yanglinensis</name>
    <dbReference type="NCBI Taxonomy" id="310779"/>
    <lineage>
        <taxon>Bacteria</taxon>
        <taxon>Bacillati</taxon>
        <taxon>Actinomycetota</taxon>
        <taxon>Actinomycetes</taxon>
        <taxon>Kitasatosporales</taxon>
        <taxon>Streptomycetaceae</taxon>
        <taxon>Actinacidiphila</taxon>
    </lineage>
</organism>
<name>A0A1H6B092_9ACTN</name>
<dbReference type="RefSeq" id="WP_103886397.1">
    <property type="nucleotide sequence ID" value="NZ_FNVU01000006.1"/>
</dbReference>
<dbReference type="OrthoDB" id="4318602at2"/>